<feature type="binding site" evidence="14">
    <location>
        <begin position="96"/>
        <end position="98"/>
    </location>
    <ligand>
        <name>NAD(+)</name>
        <dbReference type="ChEBI" id="CHEBI:57540"/>
    </ligand>
</feature>
<evidence type="ECO:0000256" key="4">
    <source>
        <dbReference type="ARBA" id="ARBA00022605"/>
    </source>
</evidence>
<proteinExistence type="inferred from homology"/>
<keyword evidence="8 14" id="KW-0520">NAD</keyword>
<feature type="domain" description="Dihydrodipicolinate reductase C-terminal" evidence="16">
    <location>
        <begin position="126"/>
        <end position="266"/>
    </location>
</feature>
<dbReference type="Gene3D" id="3.40.50.720">
    <property type="entry name" value="NAD(P)-binding Rossmann-like Domain"/>
    <property type="match status" value="1"/>
</dbReference>
<dbReference type="OrthoDB" id="9790352at2"/>
<evidence type="ECO:0000259" key="16">
    <source>
        <dbReference type="Pfam" id="PF05173"/>
    </source>
</evidence>
<comment type="similarity">
    <text evidence="2 14">Belongs to the DapB family.</text>
</comment>
<keyword evidence="6 14" id="KW-0220">Diaminopimelate biosynthesis</keyword>
<dbReference type="GO" id="GO:0016726">
    <property type="term" value="F:oxidoreductase activity, acting on CH or CH2 groups, NAD or NADP as acceptor"/>
    <property type="evidence" value="ECO:0007669"/>
    <property type="project" value="UniProtKB-UniRule"/>
</dbReference>
<keyword evidence="9 14" id="KW-0457">Lysine biosynthesis</keyword>
<dbReference type="EC" id="1.17.1.8" evidence="11 14"/>
<dbReference type="Proteomes" id="UP000256774">
    <property type="component" value="Unassembled WGS sequence"/>
</dbReference>
<dbReference type="GO" id="GO:0009089">
    <property type="term" value="P:lysine biosynthetic process via diaminopimelate"/>
    <property type="evidence" value="ECO:0007669"/>
    <property type="project" value="UniProtKB-UniRule"/>
</dbReference>
<comment type="catalytic activity">
    <reaction evidence="13 14">
        <text>(S)-2,3,4,5-tetrahydrodipicolinate + NAD(+) + H2O = (2S,4S)-4-hydroxy-2,3,4,5-tetrahydrodipicolinate + NADH + H(+)</text>
        <dbReference type="Rhea" id="RHEA:35323"/>
        <dbReference type="ChEBI" id="CHEBI:15377"/>
        <dbReference type="ChEBI" id="CHEBI:15378"/>
        <dbReference type="ChEBI" id="CHEBI:16845"/>
        <dbReference type="ChEBI" id="CHEBI:57540"/>
        <dbReference type="ChEBI" id="CHEBI:57945"/>
        <dbReference type="ChEBI" id="CHEBI:67139"/>
        <dbReference type="EC" id="1.17.1.8"/>
    </reaction>
</comment>
<dbReference type="NCBIfam" id="TIGR00036">
    <property type="entry name" value="dapB"/>
    <property type="match status" value="1"/>
</dbReference>
<dbReference type="Pfam" id="PF01113">
    <property type="entry name" value="DapB_N"/>
    <property type="match status" value="1"/>
</dbReference>
<comment type="subcellular location">
    <subcellularLocation>
        <location evidence="1 14">Cytoplasm</location>
    </subcellularLocation>
</comment>
<evidence type="ECO:0000256" key="1">
    <source>
        <dbReference type="ARBA" id="ARBA00004496"/>
    </source>
</evidence>
<dbReference type="InterPro" id="IPR022664">
    <property type="entry name" value="DapB_N_CS"/>
</dbReference>
<dbReference type="GO" id="GO:0050661">
    <property type="term" value="F:NADP binding"/>
    <property type="evidence" value="ECO:0007669"/>
    <property type="project" value="UniProtKB-UniRule"/>
</dbReference>
<dbReference type="CDD" id="cd02274">
    <property type="entry name" value="DHDPR_N"/>
    <property type="match status" value="1"/>
</dbReference>
<comment type="pathway">
    <text evidence="10 14">Amino-acid biosynthesis; L-lysine biosynthesis via DAP pathway; (S)-tetrahydrodipicolinate from L-aspartate: step 4/4.</text>
</comment>
<dbReference type="Gene3D" id="3.30.360.10">
    <property type="entry name" value="Dihydrodipicolinate Reductase, domain 2"/>
    <property type="match status" value="1"/>
</dbReference>
<dbReference type="PANTHER" id="PTHR20836">
    <property type="entry name" value="DIHYDRODIPICOLINATE REDUCTASE"/>
    <property type="match status" value="1"/>
</dbReference>
<accession>A0A3E0H896</accession>
<keyword evidence="18" id="KW-1185">Reference proteome</keyword>
<protein>
    <recommendedName>
        <fullName evidence="11 14">4-hydroxy-tetrahydrodipicolinate reductase</fullName>
        <shortName evidence="14">HTPA reductase</shortName>
        <ecNumber evidence="11 14">1.17.1.8</ecNumber>
    </recommendedName>
</protein>
<reference evidence="17 18" key="1">
    <citation type="submission" date="2018-08" db="EMBL/GenBank/DDBJ databases">
        <title>Genomic Encyclopedia of Type Strains, Phase IV (KMG-IV): sequencing the most valuable type-strain genomes for metagenomic binning, comparative biology and taxonomic classification.</title>
        <authorList>
            <person name="Goeker M."/>
        </authorList>
    </citation>
    <scope>NUCLEOTIDE SEQUENCE [LARGE SCALE GENOMIC DNA]</scope>
    <source>
        <strain evidence="17 18">DSM 26022</strain>
    </source>
</reference>
<evidence type="ECO:0000256" key="9">
    <source>
        <dbReference type="ARBA" id="ARBA00023154"/>
    </source>
</evidence>
<dbReference type="Pfam" id="PF05173">
    <property type="entry name" value="DapB_C"/>
    <property type="match status" value="1"/>
</dbReference>
<dbReference type="FunFam" id="3.40.50.720:FF:000048">
    <property type="entry name" value="4-hydroxy-tetrahydrodipicolinate reductase"/>
    <property type="match status" value="1"/>
</dbReference>
<feature type="domain" description="Dihydrodipicolinate reductase N-terminal" evidence="15">
    <location>
        <begin position="3"/>
        <end position="123"/>
    </location>
</feature>
<keyword evidence="7 14" id="KW-0560">Oxidoreductase</keyword>
<feature type="binding site" evidence="14">
    <location>
        <position position="35"/>
    </location>
    <ligand>
        <name>NADP(+)</name>
        <dbReference type="ChEBI" id="CHEBI:58349"/>
    </ligand>
</feature>
<dbReference type="InterPro" id="IPR022663">
    <property type="entry name" value="DapB_C"/>
</dbReference>
<dbReference type="SUPFAM" id="SSF55347">
    <property type="entry name" value="Glyceraldehyde-3-phosphate dehydrogenase-like, C-terminal domain"/>
    <property type="match status" value="1"/>
</dbReference>
<evidence type="ECO:0000256" key="10">
    <source>
        <dbReference type="ARBA" id="ARBA00037922"/>
    </source>
</evidence>
<dbReference type="InterPro" id="IPR000846">
    <property type="entry name" value="DapB_N"/>
</dbReference>
<organism evidence="17 18">
    <name type="scientific">Paraperlucidibaca baekdonensis</name>
    <dbReference type="NCBI Taxonomy" id="748120"/>
    <lineage>
        <taxon>Bacteria</taxon>
        <taxon>Pseudomonadati</taxon>
        <taxon>Pseudomonadota</taxon>
        <taxon>Gammaproteobacteria</taxon>
        <taxon>Moraxellales</taxon>
        <taxon>Moraxellaceae</taxon>
        <taxon>Paraperlucidibaca</taxon>
    </lineage>
</organism>
<evidence type="ECO:0000256" key="6">
    <source>
        <dbReference type="ARBA" id="ARBA00022915"/>
    </source>
</evidence>
<dbReference type="FunFam" id="3.30.360.10:FF:000004">
    <property type="entry name" value="4-hydroxy-tetrahydrodipicolinate reductase"/>
    <property type="match status" value="1"/>
</dbReference>
<dbReference type="InterPro" id="IPR036291">
    <property type="entry name" value="NAD(P)-bd_dom_sf"/>
</dbReference>
<evidence type="ECO:0000313" key="17">
    <source>
        <dbReference type="EMBL" id="REH39854.1"/>
    </source>
</evidence>
<feature type="active site" description="Proton donor" evidence="14">
    <location>
        <position position="157"/>
    </location>
</feature>
<dbReference type="InterPro" id="IPR023940">
    <property type="entry name" value="DHDPR_bac"/>
</dbReference>
<feature type="binding site" evidence="14">
    <location>
        <begin position="120"/>
        <end position="123"/>
    </location>
    <ligand>
        <name>NAD(+)</name>
        <dbReference type="ChEBI" id="CHEBI:57540"/>
    </ligand>
</feature>
<dbReference type="AlphaFoldDB" id="A0A3E0H896"/>
<dbReference type="UniPathway" id="UPA00034">
    <property type="reaction ID" value="UER00018"/>
</dbReference>
<comment type="function">
    <text evidence="14">Catalyzes the conversion of 4-hydroxy-tetrahydrodipicolinate (HTPA) to tetrahydrodipicolinate.</text>
</comment>
<sequence>MTRIAICGAGGRMGRALIAAVHAAEGVQLSAAIERNGSEFLGQDAGELAGVGRLGVSITDDLAQVDFDVAIDFTAPAATIIHAGVCQRLGRGLVIGTTGLNAEQKAELAALSAEQAMVYSGNYSVGVNVSLKMLELAAKAFGDSVDIDVLEAHHRHKVDAPSGTALMMGEAVASALGRNLDEVAVYARHGHTGARERQQIGFQTLRGGDTVGDHTVFFFGEGERVEVRHVATNRANFATGAVRSARWLASDKTAQTPALYSMQDVLGLS</sequence>
<dbReference type="HAMAP" id="MF_00102">
    <property type="entry name" value="DapB"/>
    <property type="match status" value="1"/>
</dbReference>
<dbReference type="RefSeq" id="WP_116206947.1">
    <property type="nucleotide sequence ID" value="NZ_QUNR01000001.1"/>
</dbReference>
<evidence type="ECO:0000259" key="15">
    <source>
        <dbReference type="Pfam" id="PF01113"/>
    </source>
</evidence>
<dbReference type="GO" id="GO:0008839">
    <property type="term" value="F:4-hydroxy-tetrahydrodipicolinate reductase"/>
    <property type="evidence" value="ECO:0007669"/>
    <property type="project" value="UniProtKB-UniRule"/>
</dbReference>
<evidence type="ECO:0000256" key="2">
    <source>
        <dbReference type="ARBA" id="ARBA00006642"/>
    </source>
</evidence>
<evidence type="ECO:0000313" key="18">
    <source>
        <dbReference type="Proteomes" id="UP000256774"/>
    </source>
</evidence>
<evidence type="ECO:0000256" key="14">
    <source>
        <dbReference type="HAMAP-Rule" id="MF_00102"/>
    </source>
</evidence>
<keyword evidence="5 14" id="KW-0521">NADP</keyword>
<feature type="binding site" evidence="14">
    <location>
        <position position="154"/>
    </location>
    <ligand>
        <name>(S)-2,3,4,5-tetrahydrodipicolinate</name>
        <dbReference type="ChEBI" id="CHEBI:16845"/>
    </ligand>
</feature>
<evidence type="ECO:0000256" key="3">
    <source>
        <dbReference type="ARBA" id="ARBA00022490"/>
    </source>
</evidence>
<dbReference type="GO" id="GO:0051287">
    <property type="term" value="F:NAD binding"/>
    <property type="evidence" value="ECO:0007669"/>
    <property type="project" value="UniProtKB-UniRule"/>
</dbReference>
<keyword evidence="4 14" id="KW-0028">Amino-acid biosynthesis</keyword>
<comment type="subunit">
    <text evidence="14">Homotetramer.</text>
</comment>
<evidence type="ECO:0000256" key="8">
    <source>
        <dbReference type="ARBA" id="ARBA00023027"/>
    </source>
</evidence>
<feature type="binding site" evidence="14">
    <location>
        <begin position="163"/>
        <end position="164"/>
    </location>
    <ligand>
        <name>(S)-2,3,4,5-tetrahydrodipicolinate</name>
        <dbReference type="ChEBI" id="CHEBI:16845"/>
    </ligand>
</feature>
<feature type="active site" description="Proton donor/acceptor" evidence="14">
    <location>
        <position position="153"/>
    </location>
</feature>
<comment type="caution">
    <text evidence="17">The sequence shown here is derived from an EMBL/GenBank/DDBJ whole genome shotgun (WGS) entry which is preliminary data.</text>
</comment>
<dbReference type="PANTHER" id="PTHR20836:SF0">
    <property type="entry name" value="4-HYDROXY-TETRAHYDRODIPICOLINATE REDUCTASE 1, CHLOROPLASTIC-RELATED"/>
    <property type="match status" value="1"/>
</dbReference>
<feature type="binding site" evidence="14">
    <location>
        <begin position="8"/>
        <end position="13"/>
    </location>
    <ligand>
        <name>NAD(+)</name>
        <dbReference type="ChEBI" id="CHEBI:57540"/>
    </ligand>
</feature>
<evidence type="ECO:0000256" key="11">
    <source>
        <dbReference type="ARBA" id="ARBA00038983"/>
    </source>
</evidence>
<dbReference type="GO" id="GO:0005829">
    <property type="term" value="C:cytosol"/>
    <property type="evidence" value="ECO:0007669"/>
    <property type="project" value="TreeGrafter"/>
</dbReference>
<dbReference type="PIRSF" id="PIRSF000161">
    <property type="entry name" value="DHPR"/>
    <property type="match status" value="1"/>
</dbReference>
<evidence type="ECO:0000256" key="13">
    <source>
        <dbReference type="ARBA" id="ARBA00049396"/>
    </source>
</evidence>
<name>A0A3E0H896_9GAMM</name>
<feature type="binding site" evidence="14">
    <location>
        <position position="34"/>
    </location>
    <ligand>
        <name>NAD(+)</name>
        <dbReference type="ChEBI" id="CHEBI:57540"/>
    </ligand>
</feature>
<gene>
    <name evidence="14" type="primary">dapB</name>
    <name evidence="17" type="ORF">DFR26_0047</name>
</gene>
<dbReference type="EMBL" id="QUNR01000001">
    <property type="protein sequence ID" value="REH39854.1"/>
    <property type="molecule type" value="Genomic_DNA"/>
</dbReference>
<evidence type="ECO:0000256" key="7">
    <source>
        <dbReference type="ARBA" id="ARBA00023002"/>
    </source>
</evidence>
<dbReference type="GO" id="GO:0019877">
    <property type="term" value="P:diaminopimelate biosynthetic process"/>
    <property type="evidence" value="ECO:0007669"/>
    <property type="project" value="UniProtKB-UniRule"/>
</dbReference>
<evidence type="ECO:0000256" key="5">
    <source>
        <dbReference type="ARBA" id="ARBA00022857"/>
    </source>
</evidence>
<dbReference type="SUPFAM" id="SSF51735">
    <property type="entry name" value="NAD(P)-binding Rossmann-fold domains"/>
    <property type="match status" value="1"/>
</dbReference>
<evidence type="ECO:0000256" key="12">
    <source>
        <dbReference type="ARBA" id="ARBA00049080"/>
    </source>
</evidence>
<comment type="caution">
    <text evidence="14">Was originally thought to be a dihydrodipicolinate reductase (DHDPR), catalyzing the conversion of dihydrodipicolinate to tetrahydrodipicolinate. However, it was shown in E.coli that the substrate of the enzymatic reaction is not dihydrodipicolinate (DHDP) but in fact (2S,4S)-4-hydroxy-2,3,4,5-tetrahydrodipicolinic acid (HTPA), the product released by the DapA-catalyzed reaction.</text>
</comment>
<comment type="catalytic activity">
    <reaction evidence="12 14">
        <text>(S)-2,3,4,5-tetrahydrodipicolinate + NADP(+) + H2O = (2S,4S)-4-hydroxy-2,3,4,5-tetrahydrodipicolinate + NADPH + H(+)</text>
        <dbReference type="Rhea" id="RHEA:35331"/>
        <dbReference type="ChEBI" id="CHEBI:15377"/>
        <dbReference type="ChEBI" id="CHEBI:15378"/>
        <dbReference type="ChEBI" id="CHEBI:16845"/>
        <dbReference type="ChEBI" id="CHEBI:57783"/>
        <dbReference type="ChEBI" id="CHEBI:58349"/>
        <dbReference type="ChEBI" id="CHEBI:67139"/>
        <dbReference type="EC" id="1.17.1.8"/>
    </reaction>
</comment>
<dbReference type="PROSITE" id="PS01298">
    <property type="entry name" value="DAPB"/>
    <property type="match status" value="1"/>
</dbReference>
<keyword evidence="3 14" id="KW-0963">Cytoplasm</keyword>